<evidence type="ECO:0000259" key="3">
    <source>
        <dbReference type="PROSITE" id="PS50836"/>
    </source>
</evidence>
<feature type="chain" id="PRO_5012218346" description="DOMON domain-containing protein" evidence="2">
    <location>
        <begin position="19"/>
        <end position="249"/>
    </location>
</feature>
<dbReference type="Proteomes" id="UP000215214">
    <property type="component" value="Chromosome TJEJU"/>
</dbReference>
<dbReference type="PROSITE" id="PS50836">
    <property type="entry name" value="DOMON"/>
    <property type="match status" value="1"/>
</dbReference>
<proteinExistence type="predicted"/>
<dbReference type="CDD" id="cd09631">
    <property type="entry name" value="DOMON_DOH"/>
    <property type="match status" value="1"/>
</dbReference>
<dbReference type="InterPro" id="IPR026444">
    <property type="entry name" value="Secre_tail"/>
</dbReference>
<reference evidence="4 5" key="1">
    <citation type="submission" date="2017-07" db="EMBL/GenBank/DDBJ databases">
        <authorList>
            <person name="Sun Z.S."/>
            <person name="Albrecht U."/>
            <person name="Echele G."/>
            <person name="Lee C.C."/>
        </authorList>
    </citation>
    <scope>NUCLEOTIDE SEQUENCE [LARGE SCALE GENOMIC DNA]</scope>
    <source>
        <strain evidence="5">type strain: KCTC 22618</strain>
    </source>
</reference>
<feature type="domain" description="DOMON" evidence="3">
    <location>
        <begin position="28"/>
        <end position="143"/>
    </location>
</feature>
<evidence type="ECO:0000313" key="4">
    <source>
        <dbReference type="EMBL" id="SNR15442.1"/>
    </source>
</evidence>
<dbReference type="NCBIfam" id="TIGR04183">
    <property type="entry name" value="Por_Secre_tail"/>
    <property type="match status" value="1"/>
</dbReference>
<organism evidence="4 5">
    <name type="scientific">Tenacibaculum jejuense</name>
    <dbReference type="NCBI Taxonomy" id="584609"/>
    <lineage>
        <taxon>Bacteria</taxon>
        <taxon>Pseudomonadati</taxon>
        <taxon>Bacteroidota</taxon>
        <taxon>Flavobacteriia</taxon>
        <taxon>Flavobacteriales</taxon>
        <taxon>Flavobacteriaceae</taxon>
        <taxon>Tenacibaculum</taxon>
    </lineage>
</organism>
<dbReference type="InterPro" id="IPR005018">
    <property type="entry name" value="DOMON_domain"/>
</dbReference>
<evidence type="ECO:0000256" key="1">
    <source>
        <dbReference type="ARBA" id="ARBA00022729"/>
    </source>
</evidence>
<dbReference type="AlphaFoldDB" id="A0A238U8K7"/>
<accession>A0A238U8K7</accession>
<dbReference type="EMBL" id="LT899436">
    <property type="protein sequence ID" value="SNR15442.1"/>
    <property type="molecule type" value="Genomic_DNA"/>
</dbReference>
<keyword evidence="1 2" id="KW-0732">Signal</keyword>
<sequence>MVRKLLLFVVLISSVTFAQTFSTGTQVLRGDLSINLETDATTTTLILTGPSNAWFAVGFDDNATNMFSNTDVFRTDGITITDARTVGNQLPPADTSQDWNMVSNSVSGGVRTITATRANNTGDSNDFIFSNTAGSIDIIWAFGASTTYAYHGSTNRGATTLGVTLGKDDFETLAFDAFPNPVSNNMNVQLPLDVESALIDVYDFSGRVIKTGEVSQLDKEIDFSGVGSGFYTLVIRAENKLGIKKILKK</sequence>
<protein>
    <recommendedName>
        <fullName evidence="3">DOMON domain-containing protein</fullName>
    </recommendedName>
</protein>
<dbReference type="KEGG" id="tje:TJEJU_1724"/>
<keyword evidence="5" id="KW-1185">Reference proteome</keyword>
<dbReference type="Pfam" id="PF03351">
    <property type="entry name" value="DOMON"/>
    <property type="match status" value="1"/>
</dbReference>
<feature type="signal peptide" evidence="2">
    <location>
        <begin position="1"/>
        <end position="18"/>
    </location>
</feature>
<dbReference type="OrthoDB" id="667194at2"/>
<evidence type="ECO:0000313" key="5">
    <source>
        <dbReference type="Proteomes" id="UP000215214"/>
    </source>
</evidence>
<evidence type="ECO:0000256" key="2">
    <source>
        <dbReference type="SAM" id="SignalP"/>
    </source>
</evidence>
<gene>
    <name evidence="4" type="ORF">TJEJU_1724</name>
</gene>
<dbReference type="Pfam" id="PF18962">
    <property type="entry name" value="Por_Secre_tail"/>
    <property type="match status" value="1"/>
</dbReference>
<name>A0A238U8K7_9FLAO</name>
<dbReference type="RefSeq" id="WP_095071168.1">
    <property type="nucleotide sequence ID" value="NZ_LT899436.1"/>
</dbReference>
<dbReference type="InterPro" id="IPR045266">
    <property type="entry name" value="DOH_DOMON"/>
</dbReference>